<dbReference type="EMBL" id="FRCT01000017">
    <property type="protein sequence ID" value="SHM83743.1"/>
    <property type="molecule type" value="Genomic_DNA"/>
</dbReference>
<accession>A0A1M7LZR4</accession>
<dbReference type="AlphaFoldDB" id="A0A1M7LZR4"/>
<feature type="transmembrane region" description="Helical" evidence="1">
    <location>
        <begin position="51"/>
        <end position="70"/>
    </location>
</feature>
<evidence type="ECO:0008006" key="4">
    <source>
        <dbReference type="Google" id="ProtNLM"/>
    </source>
</evidence>
<reference evidence="2 3" key="1">
    <citation type="submission" date="2016-11" db="EMBL/GenBank/DDBJ databases">
        <authorList>
            <person name="Jaros S."/>
            <person name="Januszkiewicz K."/>
            <person name="Wedrychowicz H."/>
        </authorList>
    </citation>
    <scope>NUCLEOTIDE SEQUENCE [LARGE SCALE GENOMIC DNA]</scope>
    <source>
        <strain evidence="2 3">Y1</strain>
    </source>
</reference>
<feature type="transmembrane region" description="Helical" evidence="1">
    <location>
        <begin position="14"/>
        <end position="36"/>
    </location>
</feature>
<keyword evidence="1" id="KW-0812">Transmembrane</keyword>
<dbReference type="Proteomes" id="UP000184394">
    <property type="component" value="Unassembled WGS sequence"/>
</dbReference>
<name>A0A1M7LZR4_RUMFL</name>
<proteinExistence type="predicted"/>
<feature type="transmembrane region" description="Helical" evidence="1">
    <location>
        <begin position="82"/>
        <end position="101"/>
    </location>
</feature>
<gene>
    <name evidence="2" type="ORF">SAMN04487860_11736</name>
</gene>
<evidence type="ECO:0000313" key="2">
    <source>
        <dbReference type="EMBL" id="SHM83743.1"/>
    </source>
</evidence>
<dbReference type="RefSeq" id="WP_072952178.1">
    <property type="nucleotide sequence ID" value="NZ_FRCT01000017.1"/>
</dbReference>
<evidence type="ECO:0000313" key="3">
    <source>
        <dbReference type="Proteomes" id="UP000184394"/>
    </source>
</evidence>
<evidence type="ECO:0000256" key="1">
    <source>
        <dbReference type="SAM" id="Phobius"/>
    </source>
</evidence>
<keyword evidence="1" id="KW-0472">Membrane</keyword>
<organism evidence="2 3">
    <name type="scientific">Ruminococcus flavefaciens</name>
    <dbReference type="NCBI Taxonomy" id="1265"/>
    <lineage>
        <taxon>Bacteria</taxon>
        <taxon>Bacillati</taxon>
        <taxon>Bacillota</taxon>
        <taxon>Clostridia</taxon>
        <taxon>Eubacteriales</taxon>
        <taxon>Oscillospiraceae</taxon>
        <taxon>Ruminococcus</taxon>
    </lineage>
</organism>
<feature type="transmembrane region" description="Helical" evidence="1">
    <location>
        <begin position="121"/>
        <end position="141"/>
    </location>
</feature>
<keyword evidence="1" id="KW-1133">Transmembrane helix</keyword>
<sequence>MNNTISNSLKSRTFADTIISCLLCFVELGFAVYHIIEYICGGSPECISNAVYSFIIAVELGLLSLILLEIKKTGKPFSKKIIIKLRAMALVLIIGGLMPRIDEITSEGGNEALSFTLNSTNMLIIFIGIMIGILSEIFVYGHSLQQDNDLIA</sequence>
<protein>
    <recommendedName>
        <fullName evidence="4">DUF2975 domain-containing protein</fullName>
    </recommendedName>
</protein>
<dbReference type="OrthoDB" id="1822234at2"/>